<dbReference type="EMBL" id="JBEDUW010000001">
    <property type="protein sequence ID" value="KAK9950764.1"/>
    <property type="molecule type" value="Genomic_DNA"/>
</dbReference>
<organism evidence="1 2">
    <name type="scientific">Rubus argutus</name>
    <name type="common">Southern blackberry</name>
    <dbReference type="NCBI Taxonomy" id="59490"/>
    <lineage>
        <taxon>Eukaryota</taxon>
        <taxon>Viridiplantae</taxon>
        <taxon>Streptophyta</taxon>
        <taxon>Embryophyta</taxon>
        <taxon>Tracheophyta</taxon>
        <taxon>Spermatophyta</taxon>
        <taxon>Magnoliopsida</taxon>
        <taxon>eudicotyledons</taxon>
        <taxon>Gunneridae</taxon>
        <taxon>Pentapetalae</taxon>
        <taxon>rosids</taxon>
        <taxon>fabids</taxon>
        <taxon>Rosales</taxon>
        <taxon>Rosaceae</taxon>
        <taxon>Rosoideae</taxon>
        <taxon>Rosoideae incertae sedis</taxon>
        <taxon>Rubus</taxon>
    </lineage>
</organism>
<gene>
    <name evidence="1" type="ORF">M0R45_006233</name>
</gene>
<accession>A0AAW1YQH4</accession>
<sequence>MSEMAGIGNAQFVDFRRDRVTCPLLFRRLRRRWWPGNGRRRQGGRNWTSGVAGGGRRKFSRTLNGHNFFIRTPILAFRKPTNSVRRALQLP</sequence>
<dbReference type="AlphaFoldDB" id="A0AAW1YQH4"/>
<keyword evidence="2" id="KW-1185">Reference proteome</keyword>
<protein>
    <submittedName>
        <fullName evidence="1">Uncharacterized protein</fullName>
    </submittedName>
</protein>
<evidence type="ECO:0000313" key="1">
    <source>
        <dbReference type="EMBL" id="KAK9950764.1"/>
    </source>
</evidence>
<evidence type="ECO:0000313" key="2">
    <source>
        <dbReference type="Proteomes" id="UP001457282"/>
    </source>
</evidence>
<comment type="caution">
    <text evidence="1">The sequence shown here is derived from an EMBL/GenBank/DDBJ whole genome shotgun (WGS) entry which is preliminary data.</text>
</comment>
<dbReference type="Proteomes" id="UP001457282">
    <property type="component" value="Unassembled WGS sequence"/>
</dbReference>
<proteinExistence type="predicted"/>
<reference evidence="1 2" key="1">
    <citation type="journal article" date="2023" name="G3 (Bethesda)">
        <title>A chromosome-length genome assembly and annotation of blackberry (Rubus argutus, cv. 'Hillquist').</title>
        <authorList>
            <person name="Bruna T."/>
            <person name="Aryal R."/>
            <person name="Dudchenko O."/>
            <person name="Sargent D.J."/>
            <person name="Mead D."/>
            <person name="Buti M."/>
            <person name="Cavallini A."/>
            <person name="Hytonen T."/>
            <person name="Andres J."/>
            <person name="Pham M."/>
            <person name="Weisz D."/>
            <person name="Mascagni F."/>
            <person name="Usai G."/>
            <person name="Natali L."/>
            <person name="Bassil N."/>
            <person name="Fernandez G.E."/>
            <person name="Lomsadze A."/>
            <person name="Armour M."/>
            <person name="Olukolu B."/>
            <person name="Poorten T."/>
            <person name="Britton C."/>
            <person name="Davik J."/>
            <person name="Ashrafi H."/>
            <person name="Aiden E.L."/>
            <person name="Borodovsky M."/>
            <person name="Worthington M."/>
        </authorList>
    </citation>
    <scope>NUCLEOTIDE SEQUENCE [LARGE SCALE GENOMIC DNA]</scope>
    <source>
        <strain evidence="1">PI 553951</strain>
    </source>
</reference>
<name>A0AAW1YQH4_RUBAR</name>